<accession>A0A819A694</accession>
<reference evidence="1" key="1">
    <citation type="submission" date="2021-02" db="EMBL/GenBank/DDBJ databases">
        <authorList>
            <person name="Nowell W R."/>
        </authorList>
    </citation>
    <scope>NUCLEOTIDE SEQUENCE</scope>
</reference>
<sequence>MGFGETHLGTVPSSEMVDGLIDFLLDNGEGFNLVLFLHDNDRIDAAVVNTYHVLATIIKSQVPQVFIITKDTAQAGTPIPKETLAIWGEEKCCFCDGGRVSYPNIDLMDEQKISGKRLGRLKDDINESNELVKGLIVKHALKQAIPICNKGDLLQVLRVVWNAMATIFKWPSLISTSKSLIQFFVGFGLTPEQATVKAVYIESKLFFRSHR</sequence>
<gene>
    <name evidence="1" type="ORF">GRG538_LOCUS32943</name>
</gene>
<organism evidence="1 2">
    <name type="scientific">Rotaria socialis</name>
    <dbReference type="NCBI Taxonomy" id="392032"/>
    <lineage>
        <taxon>Eukaryota</taxon>
        <taxon>Metazoa</taxon>
        <taxon>Spiralia</taxon>
        <taxon>Gnathifera</taxon>
        <taxon>Rotifera</taxon>
        <taxon>Eurotatoria</taxon>
        <taxon>Bdelloidea</taxon>
        <taxon>Philodinida</taxon>
        <taxon>Philodinidae</taxon>
        <taxon>Rotaria</taxon>
    </lineage>
</organism>
<proteinExistence type="predicted"/>
<protein>
    <submittedName>
        <fullName evidence="1">Uncharacterized protein</fullName>
    </submittedName>
</protein>
<comment type="caution">
    <text evidence="1">The sequence shown here is derived from an EMBL/GenBank/DDBJ whole genome shotgun (WGS) entry which is preliminary data.</text>
</comment>
<dbReference type="EMBL" id="CAJNYT010005842">
    <property type="protein sequence ID" value="CAF3779111.1"/>
    <property type="molecule type" value="Genomic_DNA"/>
</dbReference>
<name>A0A819A694_9BILA</name>
<dbReference type="Proteomes" id="UP000663872">
    <property type="component" value="Unassembled WGS sequence"/>
</dbReference>
<evidence type="ECO:0000313" key="1">
    <source>
        <dbReference type="EMBL" id="CAF3779111.1"/>
    </source>
</evidence>
<dbReference type="AlphaFoldDB" id="A0A819A694"/>
<evidence type="ECO:0000313" key="2">
    <source>
        <dbReference type="Proteomes" id="UP000663872"/>
    </source>
</evidence>